<dbReference type="Proteomes" id="UP000078543">
    <property type="component" value="Unassembled WGS sequence"/>
</dbReference>
<proteinExistence type="predicted"/>
<keyword evidence="2" id="KW-1185">Reference proteome</keyword>
<gene>
    <name evidence="1" type="ORF">A6A05_08200</name>
</gene>
<protein>
    <submittedName>
        <fullName evidence="1">Uncharacterized protein</fullName>
    </submittedName>
</protein>
<evidence type="ECO:0000313" key="1">
    <source>
        <dbReference type="EMBL" id="OAN55725.1"/>
    </source>
</evidence>
<evidence type="ECO:0000313" key="2">
    <source>
        <dbReference type="Proteomes" id="UP000078543"/>
    </source>
</evidence>
<reference evidence="1 2" key="1">
    <citation type="submission" date="2016-04" db="EMBL/GenBank/DDBJ databases">
        <title>Draft genome sequence of freshwater magnetotactic bacteria Magnetospirillum marisnigri SP-1 and Magnetospirillum moscoviense BB-1.</title>
        <authorList>
            <person name="Koziaeva V."/>
            <person name="Dziuba M.V."/>
            <person name="Ivanov T.M."/>
            <person name="Kuznetsov B."/>
            <person name="Grouzdev D.S."/>
        </authorList>
    </citation>
    <scope>NUCLEOTIDE SEQUENCE [LARGE SCALE GENOMIC DNA]</scope>
    <source>
        <strain evidence="1 2">BB-1</strain>
    </source>
</reference>
<dbReference type="OrthoDB" id="7507950at2"/>
<sequence length="98" mass="10607">MSYLSQPPRPLTRRPPVESMTGAVRMPLHSVIRMVALASAVTLVLGSQAILDWALALPVHPASDLAVNAADQWHAWMGQVGLTRPAEAARSGFRQLQN</sequence>
<dbReference type="EMBL" id="LWQU01000095">
    <property type="protein sequence ID" value="OAN55725.1"/>
    <property type="molecule type" value="Genomic_DNA"/>
</dbReference>
<comment type="caution">
    <text evidence="1">The sequence shown here is derived from an EMBL/GenBank/DDBJ whole genome shotgun (WGS) entry which is preliminary data.</text>
</comment>
<dbReference type="STRING" id="1437059.A6A05_08200"/>
<dbReference type="RefSeq" id="WP_068497888.1">
    <property type="nucleotide sequence ID" value="NZ_LWQU01000095.1"/>
</dbReference>
<accession>A0A178MXR6</accession>
<organism evidence="1 2">
    <name type="scientific">Magnetospirillum moscoviense</name>
    <dbReference type="NCBI Taxonomy" id="1437059"/>
    <lineage>
        <taxon>Bacteria</taxon>
        <taxon>Pseudomonadati</taxon>
        <taxon>Pseudomonadota</taxon>
        <taxon>Alphaproteobacteria</taxon>
        <taxon>Rhodospirillales</taxon>
        <taxon>Rhodospirillaceae</taxon>
        <taxon>Magnetospirillum</taxon>
    </lineage>
</organism>
<name>A0A178MXR6_9PROT</name>
<dbReference type="AlphaFoldDB" id="A0A178MXR6"/>